<feature type="compositionally biased region" description="Basic residues" evidence="6">
    <location>
        <begin position="61"/>
        <end position="74"/>
    </location>
</feature>
<dbReference type="Pfam" id="PF10469">
    <property type="entry name" value="AKAP7_NLS"/>
    <property type="match status" value="1"/>
</dbReference>
<keyword evidence="4" id="KW-0539">Nucleus</keyword>
<dbReference type="PANTHER" id="PTHR15934:SF6">
    <property type="entry name" value="A-KINASE ANCHOR PROTEIN 7 ISOFORM GAMMA"/>
    <property type="match status" value="1"/>
</dbReference>
<dbReference type="FunFam" id="3.90.1140.10:FF:000004">
    <property type="entry name" value="A-kinase anchoring protein 7 isoform X1"/>
    <property type="match status" value="1"/>
</dbReference>
<keyword evidence="10" id="KW-1185">Reference proteome</keyword>
<dbReference type="Pfam" id="PF10470">
    <property type="entry name" value="AKAP7_RIRII_bdg"/>
    <property type="match status" value="1"/>
</dbReference>
<dbReference type="GO" id="GO:0005829">
    <property type="term" value="C:cytosol"/>
    <property type="evidence" value="ECO:0000318"/>
    <property type="project" value="GO_Central"/>
</dbReference>
<feature type="compositionally biased region" description="Low complexity" evidence="6">
    <location>
        <begin position="48"/>
        <end position="60"/>
    </location>
</feature>
<feature type="compositionally biased region" description="Low complexity" evidence="6">
    <location>
        <begin position="79"/>
        <end position="89"/>
    </location>
</feature>
<proteinExistence type="predicted"/>
<dbReference type="InterPro" id="IPR019511">
    <property type="entry name" value="AKAP7_RI-RII-bd_dom"/>
</dbReference>
<dbReference type="GO" id="GO:0034237">
    <property type="term" value="F:protein kinase A regulatory subunit binding"/>
    <property type="evidence" value="ECO:0000318"/>
    <property type="project" value="GO_Central"/>
</dbReference>
<evidence type="ECO:0000256" key="5">
    <source>
        <dbReference type="ARBA" id="ARBA00038702"/>
    </source>
</evidence>
<evidence type="ECO:0000313" key="10">
    <source>
        <dbReference type="Proteomes" id="UP000002280"/>
    </source>
</evidence>
<sequence>MLLLLLPPPPPPLLPPQPWPGGPRSCCCGCRCCCCYRCRASLGAAPDASPAQPLRQLPQQRGRRRRAPRRRRRRGEAGAGAAAAAAGSGTDRWPLPLPSPLLPVPLYLLPIPASHCALAPLSPGLVLSQAPGPEAQRGKPSGLLRGWAVQTSAFSSSSFYCSATWEESFSPVEEMDPRGNGINSKNLRMMSRRKRKSIQGWDPDNMMAEMPFSTIARKDEFLLPIGPEINSKKRQEKMGPGKEDLMKKRNKKKKDYQPNYFLSIPITNKEITRGIQTLQNTIIQQDKRLSRVMSNCGSFHVTLLVMHLLNEEEVNIGIDALLEIKTLIEEILQGRNLNLPFQGVGNFGNQVGFVKLAEGDHVPVLLEIAEAAKRTFQEKGIMAGENRSFKPHLTFMKLSKSPELRRKGVKKIDPELYEKFADHKFGEESLYRVDLCSMLKEKQSNGYYHCESSIVIGELRSPNSAVLQGYRSNIAPWHSGEKNGREPDDAELVRLSKKLVENAVLKAVQQYLEETQNKTRQVDGSPVKAEEPMQSDRNDSDNNRK</sequence>
<dbReference type="OrthoDB" id="277832at2759"/>
<keyword evidence="3" id="KW-0963">Cytoplasm</keyword>
<dbReference type="GeneID" id="100031001"/>
<dbReference type="GO" id="GO:0005634">
    <property type="term" value="C:nucleus"/>
    <property type="evidence" value="ECO:0007669"/>
    <property type="project" value="UniProtKB-SubCell"/>
</dbReference>
<protein>
    <submittedName>
        <fullName evidence="9">A-kinase anchoring protein 7</fullName>
    </submittedName>
</protein>
<dbReference type="CTD" id="9465"/>
<organism evidence="9 10">
    <name type="scientific">Monodelphis domestica</name>
    <name type="common">Gray short-tailed opossum</name>
    <dbReference type="NCBI Taxonomy" id="13616"/>
    <lineage>
        <taxon>Eukaryota</taxon>
        <taxon>Metazoa</taxon>
        <taxon>Chordata</taxon>
        <taxon>Craniata</taxon>
        <taxon>Vertebrata</taxon>
        <taxon>Euteleostomi</taxon>
        <taxon>Mammalia</taxon>
        <taxon>Metatheria</taxon>
        <taxon>Didelphimorphia</taxon>
        <taxon>Didelphidae</taxon>
        <taxon>Monodelphis</taxon>
    </lineage>
</organism>
<dbReference type="InterPro" id="IPR019510">
    <property type="entry name" value="AKAP7-like_phosphoesterase"/>
</dbReference>
<dbReference type="InParanoid" id="A0A5F8HDZ2"/>
<dbReference type="InterPro" id="IPR009097">
    <property type="entry name" value="Cyclic_Pdiesterase"/>
</dbReference>
<comment type="subunit">
    <text evidence="5">Binds cAMP-dependent protein kinase (PKA). Interacts with PRKCA; only the cytoplasmic form is capable of interacting with PRKCA.</text>
</comment>
<dbReference type="FunCoup" id="A0A5F8HDZ2">
    <property type="interactions" value="91"/>
</dbReference>
<dbReference type="PANTHER" id="PTHR15934">
    <property type="entry name" value="RNA 2',3'-CYCLIC PHOSPHODIESTERASE"/>
    <property type="match status" value="1"/>
</dbReference>
<dbReference type="Ensembl" id="ENSMODT00000069922.1">
    <property type="protein sequence ID" value="ENSMODP00000058156.1"/>
    <property type="gene ID" value="ENSMODG00000017586.4"/>
</dbReference>
<dbReference type="AlphaFoldDB" id="A0A5F8HDZ2"/>
<evidence type="ECO:0000256" key="2">
    <source>
        <dbReference type="ARBA" id="ARBA00004496"/>
    </source>
</evidence>
<reference evidence="9" key="2">
    <citation type="submission" date="2025-08" db="UniProtKB">
        <authorList>
            <consortium name="Ensembl"/>
        </authorList>
    </citation>
    <scope>IDENTIFICATION</scope>
</reference>
<evidence type="ECO:0000313" key="9">
    <source>
        <dbReference type="Ensembl" id="ENSMODP00000058156.1"/>
    </source>
</evidence>
<evidence type="ECO:0000256" key="3">
    <source>
        <dbReference type="ARBA" id="ARBA00022490"/>
    </source>
</evidence>
<accession>A0A5F8HDZ2</accession>
<feature type="region of interest" description="Disordered" evidence="6">
    <location>
        <begin position="44"/>
        <end position="91"/>
    </location>
</feature>
<feature type="domain" description="A-kinase anchor protein 7 RI-RII subunit-binding" evidence="8">
    <location>
        <begin position="485"/>
        <end position="542"/>
    </location>
</feature>
<evidence type="ECO:0000259" key="8">
    <source>
        <dbReference type="Pfam" id="PF10470"/>
    </source>
</evidence>
<feature type="compositionally biased region" description="Basic and acidic residues" evidence="6">
    <location>
        <begin position="528"/>
        <end position="545"/>
    </location>
</feature>
<dbReference type="InterPro" id="IPR052641">
    <property type="entry name" value="AKAP7_isoform_gamma"/>
</dbReference>
<feature type="region of interest" description="Disordered" evidence="6">
    <location>
        <begin position="513"/>
        <end position="545"/>
    </location>
</feature>
<evidence type="ECO:0000256" key="6">
    <source>
        <dbReference type="SAM" id="MobiDB-lite"/>
    </source>
</evidence>
<comment type="subcellular location">
    <subcellularLocation>
        <location evidence="2">Cytoplasm</location>
    </subcellularLocation>
    <subcellularLocation>
        <location evidence="1">Nucleus</location>
    </subcellularLocation>
</comment>
<dbReference type="STRING" id="13616.ENSMODP00000058156"/>
<feature type="compositionally biased region" description="Basic and acidic residues" evidence="6">
    <location>
        <begin position="232"/>
        <end position="247"/>
    </location>
</feature>
<evidence type="ECO:0000256" key="1">
    <source>
        <dbReference type="ARBA" id="ARBA00004123"/>
    </source>
</evidence>
<dbReference type="Gene3D" id="3.90.1140.10">
    <property type="entry name" value="Cyclic phosphodiesterase"/>
    <property type="match status" value="1"/>
</dbReference>
<feature type="region of interest" description="Disordered" evidence="6">
    <location>
        <begin position="232"/>
        <end position="252"/>
    </location>
</feature>
<dbReference type="Bgee" id="ENSMODG00000017586">
    <property type="expression patterns" value="Expressed in spinal cord and 21 other cell types or tissues"/>
</dbReference>
<dbReference type="SUPFAM" id="SSF55144">
    <property type="entry name" value="LigT-like"/>
    <property type="match status" value="1"/>
</dbReference>
<dbReference type="GeneTree" id="ENSGT00390000012756"/>
<dbReference type="Proteomes" id="UP000002280">
    <property type="component" value="Chromosome 2"/>
</dbReference>
<evidence type="ECO:0000259" key="7">
    <source>
        <dbReference type="Pfam" id="PF10469"/>
    </source>
</evidence>
<feature type="domain" description="A-kinase anchor protein 7-like phosphoesterase" evidence="7">
    <location>
        <begin position="258"/>
        <end position="455"/>
    </location>
</feature>
<name>A0A5F8HDZ2_MONDO</name>
<reference evidence="9 10" key="1">
    <citation type="journal article" date="2007" name="Nature">
        <title>Genome of the marsupial Monodelphis domestica reveals innovation in non-coding sequences.</title>
        <authorList>
            <person name="Mikkelsen T.S."/>
            <person name="Wakefield M.J."/>
            <person name="Aken B."/>
            <person name="Amemiya C.T."/>
            <person name="Chang J.L."/>
            <person name="Duke S."/>
            <person name="Garber M."/>
            <person name="Gentles A.J."/>
            <person name="Goodstadt L."/>
            <person name="Heger A."/>
            <person name="Jurka J."/>
            <person name="Kamal M."/>
            <person name="Mauceli E."/>
            <person name="Searle S.M."/>
            <person name="Sharpe T."/>
            <person name="Baker M.L."/>
            <person name="Batzer M.A."/>
            <person name="Benos P.V."/>
            <person name="Belov K."/>
            <person name="Clamp M."/>
            <person name="Cook A."/>
            <person name="Cuff J."/>
            <person name="Das R."/>
            <person name="Davidow L."/>
            <person name="Deakin J.E."/>
            <person name="Fazzari M.J."/>
            <person name="Glass J.L."/>
            <person name="Grabherr M."/>
            <person name="Greally J.M."/>
            <person name="Gu W."/>
            <person name="Hore T.A."/>
            <person name="Huttley G.A."/>
            <person name="Kleber M."/>
            <person name="Jirtle R.L."/>
            <person name="Koina E."/>
            <person name="Lee J.T."/>
            <person name="Mahony S."/>
            <person name="Marra M.A."/>
            <person name="Miller R.D."/>
            <person name="Nicholls R.D."/>
            <person name="Oda M."/>
            <person name="Papenfuss A.T."/>
            <person name="Parra Z.E."/>
            <person name="Pollock D.D."/>
            <person name="Ray D.A."/>
            <person name="Schein J.E."/>
            <person name="Speed T.P."/>
            <person name="Thompson K."/>
            <person name="VandeBerg J.L."/>
            <person name="Wade C.M."/>
            <person name="Walker J.A."/>
            <person name="Waters P.D."/>
            <person name="Webber C."/>
            <person name="Weidman J.R."/>
            <person name="Xie X."/>
            <person name="Zody M.C."/>
            <person name="Baldwin J."/>
            <person name="Abdouelleil A."/>
            <person name="Abdulkadir J."/>
            <person name="Abebe A."/>
            <person name="Abera B."/>
            <person name="Abreu J."/>
            <person name="Acer S.C."/>
            <person name="Aftuck L."/>
            <person name="Alexander A."/>
            <person name="An P."/>
            <person name="Anderson E."/>
            <person name="Anderson S."/>
            <person name="Arachi H."/>
            <person name="Azer M."/>
            <person name="Bachantsang P."/>
            <person name="Barry A."/>
            <person name="Bayul T."/>
            <person name="Berlin A."/>
            <person name="Bessette D."/>
            <person name="Bloom T."/>
            <person name="Bloom T."/>
            <person name="Boguslavskiy L."/>
            <person name="Bonnet C."/>
            <person name="Boukhgalter B."/>
            <person name="Bourzgui I."/>
            <person name="Brown A."/>
            <person name="Cahill P."/>
            <person name="Channer S."/>
            <person name="Cheshatsang Y."/>
            <person name="Chuda L."/>
            <person name="Citroen M."/>
            <person name="Collymore A."/>
            <person name="Cooke P."/>
            <person name="Costello M."/>
            <person name="D'Aco K."/>
            <person name="Daza R."/>
            <person name="De Haan G."/>
            <person name="DeGray S."/>
            <person name="DeMaso C."/>
            <person name="Dhargay N."/>
            <person name="Dooley K."/>
            <person name="Dooley E."/>
            <person name="Doricent M."/>
            <person name="Dorje P."/>
            <person name="Dorjee K."/>
            <person name="Dupes A."/>
            <person name="Elong R."/>
            <person name="Falk J."/>
            <person name="Farina A."/>
            <person name="Faro S."/>
            <person name="Ferguson D."/>
            <person name="Fisher S."/>
            <person name="Foley C.D."/>
            <person name="Franke A."/>
            <person name="Friedrich D."/>
            <person name="Gadbois L."/>
            <person name="Gearin G."/>
            <person name="Gearin C.R."/>
            <person name="Giannoukos G."/>
            <person name="Goode T."/>
            <person name="Graham J."/>
            <person name="Grandbois E."/>
            <person name="Grewal S."/>
            <person name="Gyaltsen K."/>
            <person name="Hafez N."/>
            <person name="Hagos B."/>
            <person name="Hall J."/>
            <person name="Henson C."/>
            <person name="Hollinger A."/>
            <person name="Honan T."/>
            <person name="Huard M.D."/>
            <person name="Hughes L."/>
            <person name="Hurhula B."/>
            <person name="Husby M.E."/>
            <person name="Kamat A."/>
            <person name="Kanga B."/>
            <person name="Kashin S."/>
            <person name="Khazanovich D."/>
            <person name="Kisner P."/>
            <person name="Lance K."/>
            <person name="Lara M."/>
            <person name="Lee W."/>
            <person name="Lennon N."/>
            <person name="Letendre F."/>
            <person name="LeVine R."/>
            <person name="Lipovsky A."/>
            <person name="Liu X."/>
            <person name="Liu J."/>
            <person name="Liu S."/>
            <person name="Lokyitsang T."/>
            <person name="Lokyitsang Y."/>
            <person name="Lubonja R."/>
            <person name="Lui A."/>
            <person name="MacDonald P."/>
            <person name="Magnisalis V."/>
            <person name="Maru K."/>
            <person name="Matthews C."/>
            <person name="McCusker W."/>
            <person name="McDonough S."/>
            <person name="Mehta T."/>
            <person name="Meldrim J."/>
            <person name="Meneus L."/>
            <person name="Mihai O."/>
            <person name="Mihalev A."/>
            <person name="Mihova T."/>
            <person name="Mittelman R."/>
            <person name="Mlenga V."/>
            <person name="Montmayeur A."/>
            <person name="Mulrain L."/>
            <person name="Navidi A."/>
            <person name="Naylor J."/>
            <person name="Negash T."/>
            <person name="Nguyen T."/>
            <person name="Nguyen N."/>
            <person name="Nicol R."/>
            <person name="Norbu C."/>
            <person name="Norbu N."/>
            <person name="Novod N."/>
            <person name="O'Neill B."/>
            <person name="Osman S."/>
            <person name="Markiewicz E."/>
            <person name="Oyono O.L."/>
            <person name="Patti C."/>
            <person name="Phunkhang P."/>
            <person name="Pierre F."/>
            <person name="Priest M."/>
            <person name="Raghuraman S."/>
            <person name="Rege F."/>
            <person name="Reyes R."/>
            <person name="Rise C."/>
            <person name="Rogov P."/>
            <person name="Ross K."/>
            <person name="Ryan E."/>
            <person name="Settipalli S."/>
            <person name="Shea T."/>
            <person name="Sherpa N."/>
            <person name="Shi L."/>
            <person name="Shih D."/>
            <person name="Sparrow T."/>
            <person name="Spaulding J."/>
            <person name="Stalker J."/>
            <person name="Stange-Thomann N."/>
            <person name="Stavropoulos S."/>
            <person name="Stone C."/>
            <person name="Strader C."/>
            <person name="Tesfaye S."/>
            <person name="Thomson T."/>
            <person name="Thoulutsang Y."/>
            <person name="Thoulutsang D."/>
            <person name="Topham K."/>
            <person name="Topping I."/>
            <person name="Tsamla T."/>
            <person name="Vassiliev H."/>
            <person name="Vo A."/>
            <person name="Wangchuk T."/>
            <person name="Wangdi T."/>
            <person name="Weiand M."/>
            <person name="Wilkinson J."/>
            <person name="Wilson A."/>
            <person name="Yadav S."/>
            <person name="Young G."/>
            <person name="Yu Q."/>
            <person name="Zembek L."/>
            <person name="Zhong D."/>
            <person name="Zimmer A."/>
            <person name="Zwirko Z."/>
            <person name="Jaffe D.B."/>
            <person name="Alvarez P."/>
            <person name="Brockman W."/>
            <person name="Butler J."/>
            <person name="Chin C."/>
            <person name="Gnerre S."/>
            <person name="MacCallum I."/>
            <person name="Graves J.A."/>
            <person name="Ponting C.P."/>
            <person name="Breen M."/>
            <person name="Samollow P.B."/>
            <person name="Lander E.S."/>
            <person name="Lindblad-Toh K."/>
        </authorList>
    </citation>
    <scope>NUCLEOTIDE SEQUENCE [LARGE SCALE GENOMIC DNA]</scope>
</reference>
<reference evidence="9" key="3">
    <citation type="submission" date="2025-09" db="UniProtKB">
        <authorList>
            <consortium name="Ensembl"/>
        </authorList>
    </citation>
    <scope>IDENTIFICATION</scope>
</reference>
<evidence type="ECO:0000256" key="4">
    <source>
        <dbReference type="ARBA" id="ARBA00023242"/>
    </source>
</evidence>